<feature type="domain" description="COMM" evidence="4">
    <location>
        <begin position="132"/>
        <end position="199"/>
    </location>
</feature>
<dbReference type="InterPro" id="IPR047155">
    <property type="entry name" value="COMMD4/6/7/8"/>
</dbReference>
<dbReference type="PANTHER" id="PTHR16231:SF5">
    <property type="entry name" value="COMM DOMAIN-CONTAINING PROTEIN 6"/>
    <property type="match status" value="1"/>
</dbReference>
<sequence length="199" mass="21864">MLGVGSASGVDKIVENIGSLPVDLFAETCQQILTQLQGRAQAVDVVEICGRFQKAGIILDLEAVQEISKLLSFNFRSAAKSNLSAEQLITRLRESCSKWSKPALQVVHKLWSEQGNLVRVHQEAQAMSGVGQLVDVQWKLGMAVSSDTCRSLNSPYVSLLLKIADTSGQISSKSFEMTIPQFQNFFRQFKEMAAVLETV</sequence>
<evidence type="ECO:0000313" key="5">
    <source>
        <dbReference type="EMBL" id="KAG7467111.1"/>
    </source>
</evidence>
<dbReference type="PANTHER" id="PTHR16231">
    <property type="entry name" value="COMM DOMAIN-CONTAINING PROTEIN 4-8 FAMILY MEMBER"/>
    <property type="match status" value="1"/>
</dbReference>
<evidence type="ECO:0000256" key="2">
    <source>
        <dbReference type="ARBA" id="ARBA00093393"/>
    </source>
</evidence>
<proteinExistence type="inferred from homology"/>
<dbReference type="Proteomes" id="UP001046870">
    <property type="component" value="Chromosome 12"/>
</dbReference>
<name>A0A9D3PWD3_MEGAT</name>
<comment type="function">
    <text evidence="2">Scaffold protein in the commander complex that is essential for endosomal recycling of transmembrane cargos; the commander complex is composed of the CCC subcomplex and the retriever subcomplex. May modulate activity of cullin-RING E3 ubiquitin ligase (CRL) complexes. Down-regulates activation of NF-kappa-B. Inhibits TNF-induced NFKB1 activation.</text>
</comment>
<evidence type="ECO:0000313" key="6">
    <source>
        <dbReference type="Proteomes" id="UP001046870"/>
    </source>
</evidence>
<dbReference type="AlphaFoldDB" id="A0A9D3PWD3"/>
<evidence type="ECO:0000256" key="1">
    <source>
        <dbReference type="ARBA" id="ARBA00039908"/>
    </source>
</evidence>
<evidence type="ECO:0000259" key="4">
    <source>
        <dbReference type="PROSITE" id="PS51269"/>
    </source>
</evidence>
<evidence type="ECO:0000256" key="3">
    <source>
        <dbReference type="ARBA" id="ARBA00093468"/>
    </source>
</evidence>
<organism evidence="5 6">
    <name type="scientific">Megalops atlanticus</name>
    <name type="common">Tarpon</name>
    <name type="synonym">Clupea gigantea</name>
    <dbReference type="NCBI Taxonomy" id="7932"/>
    <lineage>
        <taxon>Eukaryota</taxon>
        <taxon>Metazoa</taxon>
        <taxon>Chordata</taxon>
        <taxon>Craniata</taxon>
        <taxon>Vertebrata</taxon>
        <taxon>Euteleostomi</taxon>
        <taxon>Actinopterygii</taxon>
        <taxon>Neopterygii</taxon>
        <taxon>Teleostei</taxon>
        <taxon>Elopiformes</taxon>
        <taxon>Megalopidae</taxon>
        <taxon>Megalops</taxon>
    </lineage>
</organism>
<reference evidence="5" key="1">
    <citation type="submission" date="2021-01" db="EMBL/GenBank/DDBJ databases">
        <authorList>
            <person name="Zahm M."/>
            <person name="Roques C."/>
            <person name="Cabau C."/>
            <person name="Klopp C."/>
            <person name="Donnadieu C."/>
            <person name="Jouanno E."/>
            <person name="Lampietro C."/>
            <person name="Louis A."/>
            <person name="Herpin A."/>
            <person name="Echchiki A."/>
            <person name="Berthelot C."/>
            <person name="Parey E."/>
            <person name="Roest-Crollius H."/>
            <person name="Braasch I."/>
            <person name="Postlethwait J."/>
            <person name="Bobe J."/>
            <person name="Montfort J."/>
            <person name="Bouchez O."/>
            <person name="Begum T."/>
            <person name="Mejri S."/>
            <person name="Adams A."/>
            <person name="Chen W.-J."/>
            <person name="Guiguen Y."/>
        </authorList>
    </citation>
    <scope>NUCLEOTIDE SEQUENCE</scope>
    <source>
        <strain evidence="5">YG-15Mar2019-1</strain>
        <tissue evidence="5">Brain</tissue>
    </source>
</reference>
<comment type="similarity">
    <text evidence="3">Belongs to the COMM domain-containing protein 6 family.</text>
</comment>
<accession>A0A9D3PWD3</accession>
<dbReference type="OrthoDB" id="10251827at2759"/>
<dbReference type="Pfam" id="PF07258">
    <property type="entry name" value="COMM_domain"/>
    <property type="match status" value="1"/>
</dbReference>
<protein>
    <recommendedName>
        <fullName evidence="1">COMM domain-containing protein 6</fullName>
    </recommendedName>
</protein>
<dbReference type="InterPro" id="IPR017920">
    <property type="entry name" value="COMM"/>
</dbReference>
<dbReference type="EMBL" id="JAFDVH010000012">
    <property type="protein sequence ID" value="KAG7467111.1"/>
    <property type="molecule type" value="Genomic_DNA"/>
</dbReference>
<dbReference type="PROSITE" id="PS51269">
    <property type="entry name" value="COMM"/>
    <property type="match status" value="1"/>
</dbReference>
<comment type="caution">
    <text evidence="5">The sequence shown here is derived from an EMBL/GenBank/DDBJ whole genome shotgun (WGS) entry which is preliminary data.</text>
</comment>
<dbReference type="GO" id="GO:0051059">
    <property type="term" value="F:NF-kappaB binding"/>
    <property type="evidence" value="ECO:0007669"/>
    <property type="project" value="TreeGrafter"/>
</dbReference>
<gene>
    <name evidence="5" type="ORF">MATL_G00149820</name>
</gene>
<keyword evidence="6" id="KW-1185">Reference proteome</keyword>